<comment type="caution">
    <text evidence="1">The sequence shown here is derived from an EMBL/GenBank/DDBJ whole genome shotgun (WGS) entry which is preliminary data.</text>
</comment>
<name>A0A402A2B3_9CHLR</name>
<dbReference type="Proteomes" id="UP000287352">
    <property type="component" value="Unassembled WGS sequence"/>
</dbReference>
<evidence type="ECO:0000313" key="1">
    <source>
        <dbReference type="EMBL" id="GCE13195.1"/>
    </source>
</evidence>
<keyword evidence="2" id="KW-1185">Reference proteome</keyword>
<reference evidence="2" key="1">
    <citation type="submission" date="2018-12" db="EMBL/GenBank/DDBJ databases">
        <title>Tengunoibacter tsumagoiensis gen. nov., sp. nov., Dictyobacter kobayashii sp. nov., D. alpinus sp. nov., and D. joshuensis sp. nov. and description of Dictyobacteraceae fam. nov. within the order Ktedonobacterales isolated from Tengu-no-mugimeshi.</title>
        <authorList>
            <person name="Wang C.M."/>
            <person name="Zheng Y."/>
            <person name="Sakai Y."/>
            <person name="Toyoda A."/>
            <person name="Minakuchi Y."/>
            <person name="Abe K."/>
            <person name="Yokota A."/>
            <person name="Yabe S."/>
        </authorList>
    </citation>
    <scope>NUCLEOTIDE SEQUENCE [LARGE SCALE GENOMIC DNA]</scope>
    <source>
        <strain evidence="2">Uno3</strain>
    </source>
</reference>
<evidence type="ECO:0008006" key="3">
    <source>
        <dbReference type="Google" id="ProtNLM"/>
    </source>
</evidence>
<dbReference type="EMBL" id="BIFR01000001">
    <property type="protein sequence ID" value="GCE13195.1"/>
    <property type="molecule type" value="Genomic_DNA"/>
</dbReference>
<dbReference type="RefSeq" id="WP_126580745.1">
    <property type="nucleotide sequence ID" value="NZ_BIFR01000001.1"/>
</dbReference>
<sequence>MEVVVVTLAYTLTGRDTEIVSQLRTVSDTLQTAPGLTHLRSYRGRQKGGAYALFLCTWDSENSWRKAQEQYSPHKLLQEAHKRQELLVIDPLQWVMHYVWGYTRPLAAPTLAAIHLMSAPPEQEVLLQNGWRRTLQHHVQEPALAYAFLAHSTTPTTDEAHEGPVTVLFCFFSWSSQMERDLFYSEKQIRTMHAFSEQGSSVQILALEPL</sequence>
<gene>
    <name evidence="1" type="ORF">KTT_30540</name>
</gene>
<evidence type="ECO:0000313" key="2">
    <source>
        <dbReference type="Proteomes" id="UP000287352"/>
    </source>
</evidence>
<organism evidence="1 2">
    <name type="scientific">Tengunoibacter tsumagoiensis</name>
    <dbReference type="NCBI Taxonomy" id="2014871"/>
    <lineage>
        <taxon>Bacteria</taxon>
        <taxon>Bacillati</taxon>
        <taxon>Chloroflexota</taxon>
        <taxon>Ktedonobacteria</taxon>
        <taxon>Ktedonobacterales</taxon>
        <taxon>Dictyobacteraceae</taxon>
        <taxon>Tengunoibacter</taxon>
    </lineage>
</organism>
<protein>
    <recommendedName>
        <fullName evidence="3">ABM domain-containing protein</fullName>
    </recommendedName>
</protein>
<dbReference type="OrthoDB" id="152960at2"/>
<proteinExistence type="predicted"/>
<dbReference type="AlphaFoldDB" id="A0A402A2B3"/>
<accession>A0A402A2B3</accession>